<evidence type="ECO:0000256" key="4">
    <source>
        <dbReference type="ARBA" id="ARBA00023136"/>
    </source>
</evidence>
<feature type="signal peptide" evidence="6">
    <location>
        <begin position="1"/>
        <end position="24"/>
    </location>
</feature>
<evidence type="ECO:0000256" key="1">
    <source>
        <dbReference type="ARBA" id="ARBA00004141"/>
    </source>
</evidence>
<keyword evidence="2 5" id="KW-0812">Transmembrane</keyword>
<dbReference type="Pfam" id="PF00528">
    <property type="entry name" value="BPD_transp_1"/>
    <property type="match status" value="1"/>
</dbReference>
<keyword evidence="4 5" id="KW-0472">Membrane</keyword>
<evidence type="ECO:0000313" key="8">
    <source>
        <dbReference type="EMBL" id="CUO09009.1"/>
    </source>
</evidence>
<dbReference type="PROSITE" id="PS50928">
    <property type="entry name" value="ABC_TM1"/>
    <property type="match status" value="1"/>
</dbReference>
<dbReference type="PANTHER" id="PTHR43376">
    <property type="entry name" value="OLIGOPEPTIDE TRANSPORT SYSTEM PERMEASE PROTEIN"/>
    <property type="match status" value="1"/>
</dbReference>
<accession>A0A174C9S0</accession>
<evidence type="ECO:0000313" key="9">
    <source>
        <dbReference type="Proteomes" id="UP000095594"/>
    </source>
</evidence>
<comment type="subcellular location">
    <subcellularLocation>
        <location evidence="5">Cell membrane</location>
        <topology evidence="5">Multi-pass membrane protein</topology>
    </subcellularLocation>
    <subcellularLocation>
        <location evidence="1">Membrane</location>
        <topology evidence="1">Multi-pass membrane protein</topology>
    </subcellularLocation>
</comment>
<reference evidence="8 9" key="1">
    <citation type="submission" date="2015-09" db="EMBL/GenBank/DDBJ databases">
        <authorList>
            <consortium name="Pathogen Informatics"/>
        </authorList>
    </citation>
    <scope>NUCLEOTIDE SEQUENCE [LARGE SCALE GENOMIC DNA]</scope>
    <source>
        <strain evidence="8 9">2789STDY5834856</strain>
    </source>
</reference>
<dbReference type="GO" id="GO:0055085">
    <property type="term" value="P:transmembrane transport"/>
    <property type="evidence" value="ECO:0007669"/>
    <property type="project" value="InterPro"/>
</dbReference>
<evidence type="ECO:0000256" key="6">
    <source>
        <dbReference type="SAM" id="SignalP"/>
    </source>
</evidence>
<keyword evidence="3 5" id="KW-1133">Transmembrane helix</keyword>
<dbReference type="EMBL" id="CYZX01000005">
    <property type="protein sequence ID" value="CUO09009.1"/>
    <property type="molecule type" value="Genomic_DNA"/>
</dbReference>
<keyword evidence="6" id="KW-0732">Signal</keyword>
<evidence type="ECO:0000256" key="5">
    <source>
        <dbReference type="RuleBase" id="RU363032"/>
    </source>
</evidence>
<dbReference type="Gene3D" id="1.10.3720.10">
    <property type="entry name" value="MetI-like"/>
    <property type="match status" value="1"/>
</dbReference>
<proteinExistence type="inferred from homology"/>
<name>A0A174C9S0_9CLOT</name>
<dbReference type="RefSeq" id="WP_055264427.1">
    <property type="nucleotide sequence ID" value="NZ_CABIXQ010000005.1"/>
</dbReference>
<sequence>MKRLATCLATMLASLLLIFFVIQAMPGDPVDTLTQEYMRSSQLSYEQAYNKAKLALNYDPDEPVVERFVSYVKGIATGNLGQSMSFKESVSKIVLGALPWTLLVCSISLLLSFTVGVILGIYVAWKRSKLLDGVLTGYQAVLGSIPDYIVAYLLVLLFSLTLGLFPSKGAYDSSVTPGFNLEFILNVLSHAALPILAYFLTTLAGWIMGMKANCMSVLGEDYINYAKARGISNKRIIFSYLGRNAMLPMVTSVAISFGMMFGGSPLIENLFVYPGVGYYLTTAISRRDYPLMQGMFLMIIVMVLLSGLFAEFLNTKLNPRLREK</sequence>
<dbReference type="OrthoDB" id="9773221at2"/>
<feature type="transmembrane region" description="Helical" evidence="5">
    <location>
        <begin position="100"/>
        <end position="125"/>
    </location>
</feature>
<dbReference type="PANTHER" id="PTHR43376:SF1">
    <property type="entry name" value="OLIGOPEPTIDE TRANSPORT SYSTEM PERMEASE PROTEIN"/>
    <property type="match status" value="1"/>
</dbReference>
<organism evidence="8 9">
    <name type="scientific">Clostridium disporicum</name>
    <dbReference type="NCBI Taxonomy" id="84024"/>
    <lineage>
        <taxon>Bacteria</taxon>
        <taxon>Bacillati</taxon>
        <taxon>Bacillota</taxon>
        <taxon>Clostridia</taxon>
        <taxon>Eubacteriales</taxon>
        <taxon>Clostridiaceae</taxon>
        <taxon>Clostridium</taxon>
    </lineage>
</organism>
<protein>
    <submittedName>
        <fullName evidence="8">Peptide ABC transporter permease</fullName>
    </submittedName>
</protein>
<feature type="transmembrane region" description="Helical" evidence="5">
    <location>
        <begin position="295"/>
        <end position="314"/>
    </location>
</feature>
<dbReference type="SUPFAM" id="SSF161098">
    <property type="entry name" value="MetI-like"/>
    <property type="match status" value="1"/>
</dbReference>
<feature type="domain" description="ABC transmembrane type-1" evidence="7">
    <location>
        <begin position="98"/>
        <end position="310"/>
    </location>
</feature>
<dbReference type="Proteomes" id="UP000095594">
    <property type="component" value="Unassembled WGS sequence"/>
</dbReference>
<keyword evidence="5" id="KW-0813">Transport</keyword>
<feature type="chain" id="PRO_5008019015" evidence="6">
    <location>
        <begin position="25"/>
        <end position="324"/>
    </location>
</feature>
<gene>
    <name evidence="8" type="primary">dppB_1</name>
    <name evidence="8" type="ORF">ERS852471_00932</name>
</gene>
<dbReference type="AlphaFoldDB" id="A0A174C9S0"/>
<comment type="similarity">
    <text evidence="5">Belongs to the binding-protein-dependent transport system permease family.</text>
</comment>
<dbReference type="GO" id="GO:0005886">
    <property type="term" value="C:plasma membrane"/>
    <property type="evidence" value="ECO:0007669"/>
    <property type="project" value="UniProtKB-SubCell"/>
</dbReference>
<dbReference type="InterPro" id="IPR000515">
    <property type="entry name" value="MetI-like"/>
</dbReference>
<feature type="transmembrane region" description="Helical" evidence="5">
    <location>
        <begin position="145"/>
        <end position="167"/>
    </location>
</feature>
<evidence type="ECO:0000259" key="7">
    <source>
        <dbReference type="PROSITE" id="PS50928"/>
    </source>
</evidence>
<feature type="transmembrane region" description="Helical" evidence="5">
    <location>
        <begin position="187"/>
        <end position="208"/>
    </location>
</feature>
<dbReference type="InterPro" id="IPR035906">
    <property type="entry name" value="MetI-like_sf"/>
</dbReference>
<dbReference type="CDD" id="cd06261">
    <property type="entry name" value="TM_PBP2"/>
    <property type="match status" value="1"/>
</dbReference>
<feature type="transmembrane region" description="Helical" evidence="5">
    <location>
        <begin position="245"/>
        <end position="267"/>
    </location>
</feature>
<evidence type="ECO:0000256" key="2">
    <source>
        <dbReference type="ARBA" id="ARBA00022692"/>
    </source>
</evidence>
<evidence type="ECO:0000256" key="3">
    <source>
        <dbReference type="ARBA" id="ARBA00022989"/>
    </source>
</evidence>